<keyword evidence="6" id="KW-0862">Zinc</keyword>
<dbReference type="PANTHER" id="PTHR47466">
    <property type="match status" value="1"/>
</dbReference>
<reference evidence="10 11" key="1">
    <citation type="submission" date="2024-10" db="EMBL/GenBank/DDBJ databases">
        <title>The Natural Products Discovery Center: Release of the First 8490 Sequenced Strains for Exploring Actinobacteria Biosynthetic Diversity.</title>
        <authorList>
            <person name="Kalkreuter E."/>
            <person name="Kautsar S.A."/>
            <person name="Yang D."/>
            <person name="Bader C.D."/>
            <person name="Teijaro C.N."/>
            <person name="Fluegel L."/>
            <person name="Davis C.M."/>
            <person name="Simpson J.R."/>
            <person name="Lauterbach L."/>
            <person name="Steele A.D."/>
            <person name="Gui C."/>
            <person name="Meng S."/>
            <person name="Li G."/>
            <person name="Viehrig K."/>
            <person name="Ye F."/>
            <person name="Su P."/>
            <person name="Kiefer A.F."/>
            <person name="Nichols A."/>
            <person name="Cepeda A.J."/>
            <person name="Yan W."/>
            <person name="Fan B."/>
            <person name="Jiang Y."/>
            <person name="Adhikari A."/>
            <person name="Zheng C.-J."/>
            <person name="Schuster L."/>
            <person name="Cowan T.M."/>
            <person name="Smanski M.J."/>
            <person name="Chevrette M.G."/>
            <person name="De Carvalho L.P.S."/>
            <person name="Shen B."/>
        </authorList>
    </citation>
    <scope>NUCLEOTIDE SEQUENCE [LARGE SCALE GENOMIC DNA]</scope>
    <source>
        <strain evidence="10 11">NPDC050545</strain>
    </source>
</reference>
<sequence>MARRPSAVLLVCLLMAVPPLDSRPGAASCRRAAVPLQDGARGPELREPGPGQVREVLAEIGERAGAAGDTAAITVSTWVHVLTDGRRRAPDEAVRAQIDTLNAAYGGRFGGVDTGVRFRLDGTTLTRHADWFGDPLGHEQAMKSRLRKGGVQTLNLYVGQLSELVLGFSTYPFWYAGSPQLDGVVIDWRSMPGGALRNFDRGFTGVHEIGHWLGLFHTFENGCEAPGDGVDDTPPEGLPTEGCPASKDTCPLGAADPIHNFMDYGHDRCMREFTPGQAARMHEMWAAYRAQL</sequence>
<accession>A0ABW7YYJ6</accession>
<dbReference type="SUPFAM" id="SSF55486">
    <property type="entry name" value="Metalloproteases ('zincins'), catalytic domain"/>
    <property type="match status" value="1"/>
</dbReference>
<evidence type="ECO:0000313" key="11">
    <source>
        <dbReference type="Proteomes" id="UP001612741"/>
    </source>
</evidence>
<evidence type="ECO:0000256" key="5">
    <source>
        <dbReference type="ARBA" id="ARBA00022801"/>
    </source>
</evidence>
<name>A0ABW7YYJ6_9ACTN</name>
<feature type="domain" description="Peptidase M43 pregnancy-associated plasma-A" evidence="9">
    <location>
        <begin position="204"/>
        <end position="284"/>
    </location>
</feature>
<organism evidence="10 11">
    <name type="scientific">Nonomuraea typhae</name>
    <dbReference type="NCBI Taxonomy" id="2603600"/>
    <lineage>
        <taxon>Bacteria</taxon>
        <taxon>Bacillati</taxon>
        <taxon>Actinomycetota</taxon>
        <taxon>Actinomycetes</taxon>
        <taxon>Streptosporangiales</taxon>
        <taxon>Streptosporangiaceae</taxon>
        <taxon>Nonomuraea</taxon>
    </lineage>
</organism>
<evidence type="ECO:0000256" key="3">
    <source>
        <dbReference type="ARBA" id="ARBA00022723"/>
    </source>
</evidence>
<comment type="caution">
    <text evidence="10">The sequence shown here is derived from an EMBL/GenBank/DDBJ whole genome shotgun (WGS) entry which is preliminary data.</text>
</comment>
<evidence type="ECO:0000256" key="4">
    <source>
        <dbReference type="ARBA" id="ARBA00022729"/>
    </source>
</evidence>
<evidence type="ECO:0000256" key="6">
    <source>
        <dbReference type="ARBA" id="ARBA00022833"/>
    </source>
</evidence>
<keyword evidence="4" id="KW-0732">Signal</keyword>
<keyword evidence="2" id="KW-0645">Protease</keyword>
<gene>
    <name evidence="10" type="ORF">ACIBG2_26735</name>
</gene>
<evidence type="ECO:0000256" key="1">
    <source>
        <dbReference type="ARBA" id="ARBA00008721"/>
    </source>
</evidence>
<dbReference type="InterPro" id="IPR024079">
    <property type="entry name" value="MetalloPept_cat_dom_sf"/>
</dbReference>
<evidence type="ECO:0000256" key="8">
    <source>
        <dbReference type="ARBA" id="ARBA00023157"/>
    </source>
</evidence>
<keyword evidence="11" id="KW-1185">Reference proteome</keyword>
<dbReference type="CDD" id="cd04275">
    <property type="entry name" value="ZnMc_pappalysin_like"/>
    <property type="match status" value="1"/>
</dbReference>
<protein>
    <submittedName>
        <fullName evidence="10">Zinc metalloprotease</fullName>
    </submittedName>
</protein>
<evidence type="ECO:0000313" key="10">
    <source>
        <dbReference type="EMBL" id="MFI6501000.1"/>
    </source>
</evidence>
<dbReference type="Pfam" id="PF05572">
    <property type="entry name" value="Peptidase_M43"/>
    <property type="match status" value="1"/>
</dbReference>
<dbReference type="InterPro" id="IPR008754">
    <property type="entry name" value="Peptidase_M43"/>
</dbReference>
<keyword evidence="5" id="KW-0378">Hydrolase</keyword>
<dbReference type="GO" id="GO:0008237">
    <property type="term" value="F:metallopeptidase activity"/>
    <property type="evidence" value="ECO:0007669"/>
    <property type="project" value="UniProtKB-KW"/>
</dbReference>
<dbReference type="EMBL" id="JBITGY010000007">
    <property type="protein sequence ID" value="MFI6501000.1"/>
    <property type="molecule type" value="Genomic_DNA"/>
</dbReference>
<keyword evidence="7 10" id="KW-0482">Metalloprotease</keyword>
<dbReference type="RefSeq" id="WP_397085251.1">
    <property type="nucleotide sequence ID" value="NZ_JBITGY010000007.1"/>
</dbReference>
<dbReference type="Gene3D" id="3.40.390.10">
    <property type="entry name" value="Collagenase (Catalytic Domain)"/>
    <property type="match status" value="1"/>
</dbReference>
<evidence type="ECO:0000256" key="7">
    <source>
        <dbReference type="ARBA" id="ARBA00023049"/>
    </source>
</evidence>
<dbReference type="PANTHER" id="PTHR47466:SF1">
    <property type="entry name" value="METALLOPROTEASE MEP1 (AFU_ORTHOLOGUE AFUA_1G07730)-RELATED"/>
    <property type="match status" value="1"/>
</dbReference>
<proteinExistence type="inferred from homology"/>
<evidence type="ECO:0000256" key="2">
    <source>
        <dbReference type="ARBA" id="ARBA00022670"/>
    </source>
</evidence>
<dbReference type="Proteomes" id="UP001612741">
    <property type="component" value="Unassembled WGS sequence"/>
</dbReference>
<evidence type="ECO:0000259" key="9">
    <source>
        <dbReference type="Pfam" id="PF05572"/>
    </source>
</evidence>
<comment type="similarity">
    <text evidence="1">Belongs to the peptidase M43B family.</text>
</comment>
<keyword evidence="3" id="KW-0479">Metal-binding</keyword>
<keyword evidence="8" id="KW-1015">Disulfide bond</keyword>